<dbReference type="GO" id="GO:0004190">
    <property type="term" value="F:aspartic-type endopeptidase activity"/>
    <property type="evidence" value="ECO:0007669"/>
    <property type="project" value="InterPro"/>
</dbReference>
<dbReference type="OrthoDB" id="420169at2759"/>
<dbReference type="InterPro" id="IPR036875">
    <property type="entry name" value="Znf_CCHC_sf"/>
</dbReference>
<name>A0A6A4J127_APOLU</name>
<gene>
    <name evidence="1" type="ORF">GE061_006695</name>
</gene>
<dbReference type="GO" id="GO:0006508">
    <property type="term" value="P:proteolysis"/>
    <property type="evidence" value="ECO:0007669"/>
    <property type="project" value="InterPro"/>
</dbReference>
<dbReference type="SUPFAM" id="SSF57756">
    <property type="entry name" value="Retrovirus zinc finger-like domains"/>
    <property type="match status" value="2"/>
</dbReference>
<reference evidence="1" key="1">
    <citation type="journal article" date="2021" name="Mol. Ecol. Resour.">
        <title>Apolygus lucorum genome provides insights into omnivorousness and mesophyll feeding.</title>
        <authorList>
            <person name="Liu Y."/>
            <person name="Liu H."/>
            <person name="Wang H."/>
            <person name="Huang T."/>
            <person name="Liu B."/>
            <person name="Yang B."/>
            <person name="Yin L."/>
            <person name="Li B."/>
            <person name="Zhang Y."/>
            <person name="Zhang S."/>
            <person name="Jiang F."/>
            <person name="Zhang X."/>
            <person name="Ren Y."/>
            <person name="Wang B."/>
            <person name="Wang S."/>
            <person name="Lu Y."/>
            <person name="Wu K."/>
            <person name="Fan W."/>
            <person name="Wang G."/>
        </authorList>
    </citation>
    <scope>NUCLEOTIDE SEQUENCE</scope>
    <source>
        <strain evidence="1">12Hb</strain>
    </source>
</reference>
<dbReference type="EMBL" id="WIXP02000014">
    <property type="protein sequence ID" value="KAF6200392.1"/>
    <property type="molecule type" value="Genomic_DNA"/>
</dbReference>
<dbReference type="PROSITE" id="PS00141">
    <property type="entry name" value="ASP_PROTEASE"/>
    <property type="match status" value="1"/>
</dbReference>
<dbReference type="Gene3D" id="2.40.70.10">
    <property type="entry name" value="Acid Proteases"/>
    <property type="match status" value="1"/>
</dbReference>
<dbReference type="InterPro" id="IPR001878">
    <property type="entry name" value="Znf_CCHC"/>
</dbReference>
<dbReference type="SMART" id="SM00343">
    <property type="entry name" value="ZnF_C2HC"/>
    <property type="match status" value="3"/>
</dbReference>
<dbReference type="InterPro" id="IPR021109">
    <property type="entry name" value="Peptidase_aspartic_dom_sf"/>
</dbReference>
<dbReference type="PROSITE" id="PS50175">
    <property type="entry name" value="ASP_PROT_RETROV"/>
    <property type="match status" value="1"/>
</dbReference>
<evidence type="ECO:0008006" key="3">
    <source>
        <dbReference type="Google" id="ProtNLM"/>
    </source>
</evidence>
<dbReference type="Gene3D" id="4.10.60.10">
    <property type="entry name" value="Zinc finger, CCHC-type"/>
    <property type="match status" value="1"/>
</dbReference>
<dbReference type="Proteomes" id="UP000466442">
    <property type="component" value="Unassembled WGS sequence"/>
</dbReference>
<dbReference type="GO" id="GO:0003676">
    <property type="term" value="F:nucleic acid binding"/>
    <property type="evidence" value="ECO:0007669"/>
    <property type="project" value="InterPro"/>
</dbReference>
<protein>
    <recommendedName>
        <fullName evidence="3">CCHC-type domain-containing protein</fullName>
    </recommendedName>
</protein>
<dbReference type="InterPro" id="IPR001995">
    <property type="entry name" value="Peptidase_A2_cat"/>
</dbReference>
<evidence type="ECO:0000313" key="2">
    <source>
        <dbReference type="Proteomes" id="UP000466442"/>
    </source>
</evidence>
<organism evidence="1 2">
    <name type="scientific">Apolygus lucorum</name>
    <name type="common">Small green plant bug</name>
    <name type="synonym">Lygocoris lucorum</name>
    <dbReference type="NCBI Taxonomy" id="248454"/>
    <lineage>
        <taxon>Eukaryota</taxon>
        <taxon>Metazoa</taxon>
        <taxon>Ecdysozoa</taxon>
        <taxon>Arthropoda</taxon>
        <taxon>Hexapoda</taxon>
        <taxon>Insecta</taxon>
        <taxon>Pterygota</taxon>
        <taxon>Neoptera</taxon>
        <taxon>Paraneoptera</taxon>
        <taxon>Hemiptera</taxon>
        <taxon>Heteroptera</taxon>
        <taxon>Panheteroptera</taxon>
        <taxon>Cimicomorpha</taxon>
        <taxon>Miridae</taxon>
        <taxon>Mirini</taxon>
        <taxon>Apolygus</taxon>
    </lineage>
</organism>
<proteinExistence type="predicted"/>
<dbReference type="PROSITE" id="PS50158">
    <property type="entry name" value="ZF_CCHC"/>
    <property type="match status" value="1"/>
</dbReference>
<accession>A0A6A4J127</accession>
<keyword evidence="2" id="KW-1185">Reference proteome</keyword>
<sequence>MSEPGQHSGGAGEVEMSGVLGQLERLMRAYNDLAGKGRNHAAQVVPDTDVPRSMFLEIENWDPDEPGALPVTAFFQIFDDVAGTLTQVKKMRLLRAKTKGTAKQFLIDNAQSHAGLNPYDEARQAMLAWFETENPERAAASLCAARLSQGEGLRQFAERVHRLARSAVKEEGQDLTNVQRQNWIRRKTLKVFIKGLPKELGSLLTNNPPETLEAALRRAEELRETLELDSEDDNKWGISAVTTREERKCYECGMPGHFAARCPRSIGKVPMAGARPQNKPTPRYPCMFCASMEHFPVDCVNNPQKTIYCDYCGVREHLETDCHKKKLLTPVSHPRGTNVPAIEEAVRTDRGEPRTYPVGHVPVVRYCTEKPIRMRVTLSGEPRDLIVDTGAAVSVLAAPVRGVPLKPTSAMAWGADGGQLNFCGEQELDVELDGVIVRHNFLVFSQRGTGLDLFGMDLMKRVPLLIRPDRREATLVSRGEAGSHGVLARVARVELPIAEPKMVIPVTGPVGIMPVTGPGVVVPMTGPGAIAPKTKPEAVVHLAEPETDTPVNDPEVRGPMAEPEMVAPVTGPGATVPMAGFEASVPVVGSGVDVPVAEPVGSIPVAGPETIVPLTEPKVVIPVTESKAIIPISGPVRIVPMIGTEEVIPVAELLGTVPMTDPCMEGAVGDVGCPVALCPAGNPELRRVRAVLDSDPKIECWDGERVDHQTEAETNLWQRGAEPRREVEEVFRDFGGVVNRPDLEECRWDVEHHIDPGPVDPVYLRQHPVPHAFRGEVEDQLRRLLERGVMRSFKNGPWSGPRLVKKVISPVNYEIHDMLRTRSPVVPVNRLKPAMTNNVPDDAVVGESELKTTPKIRVPEVPQEIDQDGELGDAWNEEAPPQIKGELAETDEGTLSQPSRTEPNEEDRGESAGGGTYQFRPHPQRNYEKFHERGVLAGVRAGYEVLPCGSGD</sequence>
<dbReference type="GO" id="GO:0008270">
    <property type="term" value="F:zinc ion binding"/>
    <property type="evidence" value="ECO:0007669"/>
    <property type="project" value="InterPro"/>
</dbReference>
<dbReference type="SUPFAM" id="SSF50630">
    <property type="entry name" value="Acid proteases"/>
    <property type="match status" value="1"/>
</dbReference>
<dbReference type="InterPro" id="IPR001969">
    <property type="entry name" value="Aspartic_peptidase_AS"/>
</dbReference>
<comment type="caution">
    <text evidence="1">The sequence shown here is derived from an EMBL/GenBank/DDBJ whole genome shotgun (WGS) entry which is preliminary data.</text>
</comment>
<evidence type="ECO:0000313" key="1">
    <source>
        <dbReference type="EMBL" id="KAF6200392.1"/>
    </source>
</evidence>
<dbReference type="AlphaFoldDB" id="A0A6A4J127"/>